<gene>
    <name evidence="2" type="ORF">Tci_878911</name>
</gene>
<dbReference type="InterPro" id="IPR036188">
    <property type="entry name" value="FAD/NAD-bd_sf"/>
</dbReference>
<sequence>GNRAHISPTKPTAMESANDKKVLISGASIAGLSTAYWLTKLGYHVTVVEQASGPRLGGAAINIQGNALASAKRMGVFEQLKAHRLPPMQLEFKNADDVTLNPPSLPEATATPEDDNIEEVEIERDKLVNILLDALPNEVNFLFNDRITGLNETVDAIHVTFKRGAARVFDLVFGCDGLHSGVRQLWFGPESEYACFLEHYASLTIVNRLLLAQDTGQLYNAP</sequence>
<proteinExistence type="predicted"/>
<dbReference type="PANTHER" id="PTHR46865">
    <property type="entry name" value="OXIDOREDUCTASE-RELATED"/>
    <property type="match status" value="1"/>
</dbReference>
<feature type="non-terminal residue" evidence="2">
    <location>
        <position position="1"/>
    </location>
</feature>
<dbReference type="PRINTS" id="PR00420">
    <property type="entry name" value="RNGMNOXGNASE"/>
</dbReference>
<dbReference type="PANTHER" id="PTHR46865:SF2">
    <property type="entry name" value="MONOOXYGENASE"/>
    <property type="match status" value="1"/>
</dbReference>
<name>A0A699T8W1_TANCI</name>
<dbReference type="Pfam" id="PF01494">
    <property type="entry name" value="FAD_binding_3"/>
    <property type="match status" value="1"/>
</dbReference>
<organism evidence="2">
    <name type="scientific">Tanacetum cinerariifolium</name>
    <name type="common">Dalmatian daisy</name>
    <name type="synonym">Chrysanthemum cinerariifolium</name>
    <dbReference type="NCBI Taxonomy" id="118510"/>
    <lineage>
        <taxon>Eukaryota</taxon>
        <taxon>Viridiplantae</taxon>
        <taxon>Streptophyta</taxon>
        <taxon>Embryophyta</taxon>
        <taxon>Tracheophyta</taxon>
        <taxon>Spermatophyta</taxon>
        <taxon>Magnoliopsida</taxon>
        <taxon>eudicotyledons</taxon>
        <taxon>Gunneridae</taxon>
        <taxon>Pentapetalae</taxon>
        <taxon>asterids</taxon>
        <taxon>campanulids</taxon>
        <taxon>Asterales</taxon>
        <taxon>Asteraceae</taxon>
        <taxon>Asteroideae</taxon>
        <taxon>Anthemideae</taxon>
        <taxon>Anthemidinae</taxon>
        <taxon>Tanacetum</taxon>
    </lineage>
</organism>
<evidence type="ECO:0000259" key="1">
    <source>
        <dbReference type="Pfam" id="PF01494"/>
    </source>
</evidence>
<comment type="caution">
    <text evidence="2">The sequence shown here is derived from an EMBL/GenBank/DDBJ whole genome shotgun (WGS) entry which is preliminary data.</text>
</comment>
<dbReference type="InterPro" id="IPR051704">
    <property type="entry name" value="FAD_aromatic-hydroxylase"/>
</dbReference>
<dbReference type="SUPFAM" id="SSF51905">
    <property type="entry name" value="FAD/NAD(P)-binding domain"/>
    <property type="match status" value="1"/>
</dbReference>
<feature type="non-terminal residue" evidence="2">
    <location>
        <position position="222"/>
    </location>
</feature>
<evidence type="ECO:0000313" key="2">
    <source>
        <dbReference type="EMBL" id="GFD06942.1"/>
    </source>
</evidence>
<accession>A0A699T8W1</accession>
<dbReference type="GO" id="GO:0071949">
    <property type="term" value="F:FAD binding"/>
    <property type="evidence" value="ECO:0007669"/>
    <property type="project" value="InterPro"/>
</dbReference>
<dbReference type="Gene3D" id="3.50.50.60">
    <property type="entry name" value="FAD/NAD(P)-binding domain"/>
    <property type="match status" value="1"/>
</dbReference>
<protein>
    <recommendedName>
        <fullName evidence="1">FAD-binding domain-containing protein</fullName>
    </recommendedName>
</protein>
<reference evidence="2" key="1">
    <citation type="journal article" date="2019" name="Sci. Rep.">
        <title>Draft genome of Tanacetum cinerariifolium, the natural source of mosquito coil.</title>
        <authorList>
            <person name="Yamashiro T."/>
            <person name="Shiraishi A."/>
            <person name="Satake H."/>
            <person name="Nakayama K."/>
        </authorList>
    </citation>
    <scope>NUCLEOTIDE SEQUENCE</scope>
</reference>
<dbReference type="InterPro" id="IPR002938">
    <property type="entry name" value="FAD-bd"/>
</dbReference>
<dbReference type="AlphaFoldDB" id="A0A699T8W1"/>
<feature type="domain" description="FAD-binding" evidence="1">
    <location>
        <begin position="21"/>
        <end position="184"/>
    </location>
</feature>
<dbReference type="EMBL" id="BKCJ011228323">
    <property type="protein sequence ID" value="GFD06942.1"/>
    <property type="molecule type" value="Genomic_DNA"/>
</dbReference>